<dbReference type="AlphaFoldDB" id="A0A174V277"/>
<evidence type="ECO:0000313" key="4">
    <source>
        <dbReference type="Proteomes" id="UP000095512"/>
    </source>
</evidence>
<gene>
    <name evidence="2" type="primary">yabJ</name>
    <name evidence="2" type="ORF">ERS852480_05286</name>
    <name evidence="3" type="ORF">NCTC11224_04252</name>
</gene>
<dbReference type="Proteomes" id="UP000095512">
    <property type="component" value="Unassembled WGS sequence"/>
</dbReference>
<reference evidence="2 4" key="1">
    <citation type="submission" date="2015-09" db="EMBL/GenBank/DDBJ databases">
        <authorList>
            <consortium name="Pathogen Informatics"/>
        </authorList>
    </citation>
    <scope>NUCLEOTIDE SEQUENCE [LARGE SCALE GENOMIC DNA]</scope>
    <source>
        <strain evidence="2 4">2789STDY5834865</strain>
    </source>
</reference>
<dbReference type="CDD" id="cd00448">
    <property type="entry name" value="YjgF_YER057c_UK114_family"/>
    <property type="match status" value="1"/>
</dbReference>
<dbReference type="GO" id="GO:0019239">
    <property type="term" value="F:deaminase activity"/>
    <property type="evidence" value="ECO:0007669"/>
    <property type="project" value="TreeGrafter"/>
</dbReference>
<dbReference type="Proteomes" id="UP000251853">
    <property type="component" value="Unassembled WGS sequence"/>
</dbReference>
<dbReference type="Gene3D" id="3.30.1330.40">
    <property type="entry name" value="RutC-like"/>
    <property type="match status" value="1"/>
</dbReference>
<evidence type="ECO:0000313" key="3">
    <source>
        <dbReference type="EMBL" id="SQB15192.1"/>
    </source>
</evidence>
<dbReference type="EMBL" id="CZAB01000139">
    <property type="protein sequence ID" value="CUQ26407.1"/>
    <property type="molecule type" value="Genomic_DNA"/>
</dbReference>
<evidence type="ECO:0000256" key="1">
    <source>
        <dbReference type="ARBA" id="ARBA00010552"/>
    </source>
</evidence>
<dbReference type="InterPro" id="IPR006056">
    <property type="entry name" value="RidA"/>
</dbReference>
<dbReference type="InterPro" id="IPR006175">
    <property type="entry name" value="YjgF/YER057c/UK114"/>
</dbReference>
<dbReference type="Pfam" id="PF01042">
    <property type="entry name" value="Ribonuc_L-PSP"/>
    <property type="match status" value="1"/>
</dbReference>
<organism evidence="2 4">
    <name type="scientific">Enterocloster clostridioformis</name>
    <dbReference type="NCBI Taxonomy" id="1531"/>
    <lineage>
        <taxon>Bacteria</taxon>
        <taxon>Bacillati</taxon>
        <taxon>Bacillota</taxon>
        <taxon>Clostridia</taxon>
        <taxon>Lachnospirales</taxon>
        <taxon>Lachnospiraceae</taxon>
        <taxon>Enterocloster</taxon>
    </lineage>
</organism>
<evidence type="ECO:0000313" key="5">
    <source>
        <dbReference type="Proteomes" id="UP000251853"/>
    </source>
</evidence>
<dbReference type="EC" id="3.5.4.-" evidence="2"/>
<comment type="similarity">
    <text evidence="1">Belongs to the RutC family.</text>
</comment>
<keyword evidence="5" id="KW-1185">Reference proteome</keyword>
<protein>
    <submittedName>
        <fullName evidence="2">Endoribonuclease L-PSP</fullName>
        <ecNumber evidence="2">3.5.4.-</ecNumber>
    </submittedName>
</protein>
<dbReference type="EMBL" id="UAVW01000016">
    <property type="protein sequence ID" value="SQB15192.1"/>
    <property type="molecule type" value="Genomic_DNA"/>
</dbReference>
<name>A0A174V277_9FIRM</name>
<dbReference type="RefSeq" id="WP_057573209.1">
    <property type="nucleotide sequence ID" value="NZ_JAQDHE010000107.1"/>
</dbReference>
<dbReference type="InterPro" id="IPR035959">
    <property type="entry name" value="RutC-like_sf"/>
</dbReference>
<dbReference type="GO" id="GO:0005829">
    <property type="term" value="C:cytosol"/>
    <property type="evidence" value="ECO:0007669"/>
    <property type="project" value="TreeGrafter"/>
</dbReference>
<evidence type="ECO:0000313" key="2">
    <source>
        <dbReference type="EMBL" id="CUQ26407.1"/>
    </source>
</evidence>
<accession>A0A174V277</accession>
<dbReference type="NCBIfam" id="TIGR00004">
    <property type="entry name" value="Rid family detoxifying hydrolase"/>
    <property type="match status" value="1"/>
</dbReference>
<dbReference type="SUPFAM" id="SSF55298">
    <property type="entry name" value="YjgF-like"/>
    <property type="match status" value="1"/>
</dbReference>
<dbReference type="FunFam" id="3.30.1330.40:FF:000001">
    <property type="entry name" value="L-PSP family endoribonuclease"/>
    <property type="match status" value="1"/>
</dbReference>
<proteinExistence type="inferred from homology"/>
<reference evidence="3 5" key="2">
    <citation type="submission" date="2018-06" db="EMBL/GenBank/DDBJ databases">
        <authorList>
            <consortium name="Pathogen Informatics"/>
            <person name="Doyle S."/>
        </authorList>
    </citation>
    <scope>NUCLEOTIDE SEQUENCE [LARGE SCALE GENOMIC DNA]</scope>
    <source>
        <strain evidence="3 5">NCTC11224</strain>
    </source>
</reference>
<dbReference type="PANTHER" id="PTHR11803">
    <property type="entry name" value="2-IMINOBUTANOATE/2-IMINOPROPANOATE DEAMINASE RIDA"/>
    <property type="match status" value="1"/>
</dbReference>
<keyword evidence="2" id="KW-0378">Hydrolase</keyword>
<sequence>MEQKIQLLTKQAPPPAGPYSQGIETEQFVFVSGQRPVDPVTGEMKNGIKSQTEQVIKNVECVLKEAGCTLADIVRSTVYLSDISYFDDMNEVYRAMISEPFPARSTFGVQLRGILVEIDVIAKKTEN</sequence>
<dbReference type="PANTHER" id="PTHR11803:SF39">
    <property type="entry name" value="2-IMINOBUTANOATE_2-IMINOPROPANOATE DEAMINASE"/>
    <property type="match status" value="1"/>
</dbReference>